<organism evidence="3 4">
    <name type="scientific">Platanthera zijinensis</name>
    <dbReference type="NCBI Taxonomy" id="2320716"/>
    <lineage>
        <taxon>Eukaryota</taxon>
        <taxon>Viridiplantae</taxon>
        <taxon>Streptophyta</taxon>
        <taxon>Embryophyta</taxon>
        <taxon>Tracheophyta</taxon>
        <taxon>Spermatophyta</taxon>
        <taxon>Magnoliopsida</taxon>
        <taxon>Liliopsida</taxon>
        <taxon>Asparagales</taxon>
        <taxon>Orchidaceae</taxon>
        <taxon>Orchidoideae</taxon>
        <taxon>Orchideae</taxon>
        <taxon>Orchidinae</taxon>
        <taxon>Platanthera</taxon>
    </lineage>
</organism>
<evidence type="ECO:0000259" key="2">
    <source>
        <dbReference type="PROSITE" id="PS50994"/>
    </source>
</evidence>
<reference evidence="3 4" key="1">
    <citation type="journal article" date="2022" name="Nat. Plants">
        <title>Genomes of leafy and leafless Platanthera orchids illuminate the evolution of mycoheterotrophy.</title>
        <authorList>
            <person name="Li M.H."/>
            <person name="Liu K.W."/>
            <person name="Li Z."/>
            <person name="Lu H.C."/>
            <person name="Ye Q.L."/>
            <person name="Zhang D."/>
            <person name="Wang J.Y."/>
            <person name="Li Y.F."/>
            <person name="Zhong Z.M."/>
            <person name="Liu X."/>
            <person name="Yu X."/>
            <person name="Liu D.K."/>
            <person name="Tu X.D."/>
            <person name="Liu B."/>
            <person name="Hao Y."/>
            <person name="Liao X.Y."/>
            <person name="Jiang Y.T."/>
            <person name="Sun W.H."/>
            <person name="Chen J."/>
            <person name="Chen Y.Q."/>
            <person name="Ai Y."/>
            <person name="Zhai J.W."/>
            <person name="Wu S.S."/>
            <person name="Zhou Z."/>
            <person name="Hsiao Y.Y."/>
            <person name="Wu W.L."/>
            <person name="Chen Y.Y."/>
            <person name="Lin Y.F."/>
            <person name="Hsu J.L."/>
            <person name="Li C.Y."/>
            <person name="Wang Z.W."/>
            <person name="Zhao X."/>
            <person name="Zhong W.Y."/>
            <person name="Ma X.K."/>
            <person name="Ma L."/>
            <person name="Huang J."/>
            <person name="Chen G.Z."/>
            <person name="Huang M.Z."/>
            <person name="Huang L."/>
            <person name="Peng D.H."/>
            <person name="Luo Y.B."/>
            <person name="Zou S.Q."/>
            <person name="Chen S.P."/>
            <person name="Lan S."/>
            <person name="Tsai W.C."/>
            <person name="Van de Peer Y."/>
            <person name="Liu Z.J."/>
        </authorList>
    </citation>
    <scope>NUCLEOTIDE SEQUENCE [LARGE SCALE GENOMIC DNA]</scope>
    <source>
        <strain evidence="3">Lor287</strain>
    </source>
</reference>
<dbReference type="InterPro" id="IPR036397">
    <property type="entry name" value="RNaseH_sf"/>
</dbReference>
<dbReference type="Pfam" id="PF00665">
    <property type="entry name" value="rve"/>
    <property type="match status" value="1"/>
</dbReference>
<gene>
    <name evidence="3" type="ORF">KSP39_PZI008725</name>
</gene>
<feature type="domain" description="Integrase catalytic" evidence="2">
    <location>
        <begin position="35"/>
        <end position="199"/>
    </location>
</feature>
<dbReference type="Gene3D" id="3.30.420.10">
    <property type="entry name" value="Ribonuclease H-like superfamily/Ribonuclease H"/>
    <property type="match status" value="1"/>
</dbReference>
<keyword evidence="1" id="KW-0175">Coiled coil</keyword>
<proteinExistence type="predicted"/>
<dbReference type="Pfam" id="PF24626">
    <property type="entry name" value="SH3_Tf2-1"/>
    <property type="match status" value="1"/>
</dbReference>
<dbReference type="InterPro" id="IPR056924">
    <property type="entry name" value="SH3_Tf2-1"/>
</dbReference>
<keyword evidence="4" id="KW-1185">Reference proteome</keyword>
<dbReference type="EMBL" id="JBBWWQ010000007">
    <property type="protein sequence ID" value="KAK8942857.1"/>
    <property type="molecule type" value="Genomic_DNA"/>
</dbReference>
<dbReference type="Proteomes" id="UP001418222">
    <property type="component" value="Unassembled WGS sequence"/>
</dbReference>
<dbReference type="PROSITE" id="PS50994">
    <property type="entry name" value="INTEGRASE"/>
    <property type="match status" value="1"/>
</dbReference>
<dbReference type="InterPro" id="IPR001584">
    <property type="entry name" value="Integrase_cat-core"/>
</dbReference>
<dbReference type="AlphaFoldDB" id="A0AAP0G7N6"/>
<sequence length="422" mass="48740">MFYWKRMKPEIYAYIQQCGVCQKCKAENQHPAGLLQPLPIPGRVWQDISLDFIEGLPMSNGKKTVMVVVDRLSKQAHFMAISHPHTAEMVAQIFLDSVCRLHGLPASLVSDRGAVFLSQFWQELFRLLHVKLKLSTAYHPQTDGQTEVVNRCLENYLRCMCFERPKQWTKWLPLAEWWYNTTFHSASKMTPYEVVYGQEPLLHSPYIEGSAALESVDRSLEAREKVISLLKSNLTQAQERMKVLADKKRSERSLEVGTWAYIRLQPYRQTSMRPHGFHKLSPRFFGPFPVLEKIGEVAYRLELPPDAKIHHTFHISQLREHKGSLPTQLLPLPSTVTADGHPLVEPLRVLQRRLILKKNRVVTQLLIQWHNGTVAGATWEDLWLLQQRYPHFSFLVDKEPLKGKALMRSHSAAEGNDEPDRD</sequence>
<accession>A0AAP0G7N6</accession>
<comment type="caution">
    <text evidence="3">The sequence shown here is derived from an EMBL/GenBank/DDBJ whole genome shotgun (WGS) entry which is preliminary data.</text>
</comment>
<evidence type="ECO:0000313" key="4">
    <source>
        <dbReference type="Proteomes" id="UP001418222"/>
    </source>
</evidence>
<dbReference type="SUPFAM" id="SSF53098">
    <property type="entry name" value="Ribonuclease H-like"/>
    <property type="match status" value="1"/>
</dbReference>
<evidence type="ECO:0000256" key="1">
    <source>
        <dbReference type="SAM" id="Coils"/>
    </source>
</evidence>
<dbReference type="PANTHER" id="PTHR45835">
    <property type="entry name" value="YALI0A06105P"/>
    <property type="match status" value="1"/>
</dbReference>
<name>A0AAP0G7N6_9ASPA</name>
<dbReference type="GO" id="GO:0015074">
    <property type="term" value="P:DNA integration"/>
    <property type="evidence" value="ECO:0007669"/>
    <property type="project" value="InterPro"/>
</dbReference>
<dbReference type="InterPro" id="IPR012337">
    <property type="entry name" value="RNaseH-like_sf"/>
</dbReference>
<dbReference type="PANTHER" id="PTHR45835:SF99">
    <property type="entry name" value="CHROMO DOMAIN-CONTAINING PROTEIN-RELATED"/>
    <property type="match status" value="1"/>
</dbReference>
<feature type="coiled-coil region" evidence="1">
    <location>
        <begin position="220"/>
        <end position="247"/>
    </location>
</feature>
<protein>
    <recommendedName>
        <fullName evidence="2">Integrase catalytic domain-containing protein</fullName>
    </recommendedName>
</protein>
<dbReference type="FunFam" id="3.30.420.10:FF:000032">
    <property type="entry name" value="Retrovirus-related Pol polyprotein from transposon 297-like Protein"/>
    <property type="match status" value="1"/>
</dbReference>
<evidence type="ECO:0000313" key="3">
    <source>
        <dbReference type="EMBL" id="KAK8942857.1"/>
    </source>
</evidence>
<dbReference type="GO" id="GO:0003676">
    <property type="term" value="F:nucleic acid binding"/>
    <property type="evidence" value="ECO:0007669"/>
    <property type="project" value="InterPro"/>
</dbReference>